<feature type="region of interest" description="Disordered" evidence="3">
    <location>
        <begin position="1"/>
        <end position="36"/>
    </location>
</feature>
<proteinExistence type="inferred from homology"/>
<dbReference type="GeneID" id="25281601"/>
<dbReference type="SUPFAM" id="SSF103473">
    <property type="entry name" value="MFS general substrate transporter"/>
    <property type="match status" value="1"/>
</dbReference>
<keyword evidence="4" id="KW-0472">Membrane</keyword>
<dbReference type="InterPro" id="IPR036259">
    <property type="entry name" value="MFS_trans_sf"/>
</dbReference>
<dbReference type="Pfam" id="PF07690">
    <property type="entry name" value="MFS_1"/>
    <property type="match status" value="1"/>
</dbReference>
<dbReference type="InterPro" id="IPR011701">
    <property type="entry name" value="MFS"/>
</dbReference>
<feature type="transmembrane region" description="Helical" evidence="4">
    <location>
        <begin position="109"/>
        <end position="132"/>
    </location>
</feature>
<feature type="domain" description="Major facilitator superfamily (MFS) profile" evidence="5">
    <location>
        <begin position="271"/>
        <end position="450"/>
    </location>
</feature>
<evidence type="ECO:0000256" key="1">
    <source>
        <dbReference type="ARBA" id="ARBA00004141"/>
    </source>
</evidence>
<organism evidence="6 7">
    <name type="scientific">Exophiala aquamarina CBS 119918</name>
    <dbReference type="NCBI Taxonomy" id="1182545"/>
    <lineage>
        <taxon>Eukaryota</taxon>
        <taxon>Fungi</taxon>
        <taxon>Dikarya</taxon>
        <taxon>Ascomycota</taxon>
        <taxon>Pezizomycotina</taxon>
        <taxon>Eurotiomycetes</taxon>
        <taxon>Chaetothyriomycetidae</taxon>
        <taxon>Chaetothyriales</taxon>
        <taxon>Herpotrichiellaceae</taxon>
        <taxon>Exophiala</taxon>
    </lineage>
</organism>
<feature type="transmembrane region" description="Helical" evidence="4">
    <location>
        <begin position="164"/>
        <end position="185"/>
    </location>
</feature>
<comment type="similarity">
    <text evidence="2">Belongs to the major facilitator superfamily. Monocarboxylate porter (TC 2.A.1.13) family.</text>
</comment>
<feature type="transmembrane region" description="Helical" evidence="4">
    <location>
        <begin position="228"/>
        <end position="249"/>
    </location>
</feature>
<feature type="transmembrane region" description="Helical" evidence="4">
    <location>
        <begin position="337"/>
        <end position="356"/>
    </location>
</feature>
<evidence type="ECO:0000313" key="6">
    <source>
        <dbReference type="EMBL" id="KEF56497.1"/>
    </source>
</evidence>
<comment type="caution">
    <text evidence="6">The sequence shown here is derived from an EMBL/GenBank/DDBJ whole genome shotgun (WGS) entry which is preliminary data.</text>
</comment>
<feature type="transmembrane region" description="Helical" evidence="4">
    <location>
        <begin position="67"/>
        <end position="97"/>
    </location>
</feature>
<feature type="non-terminal residue" evidence="6">
    <location>
        <position position="450"/>
    </location>
</feature>
<keyword evidence="7" id="KW-1185">Reference proteome</keyword>
<sequence>MSSAINGPHPQISNSQDSITTTGVREQEANENNKAVSLEVVPGRTTSIVVEDALNCPDQGRSHDGGYGWVCVASMFFISANTWGVNGAFGVYLAYYFQKDTFPGTTETSYAFIGGLAMSQVTFIAPLVTFVGRKLGTRTTLSIGIILESAALLASSFATKAWHLFLAQGICFGWGCSFLYVGSVGIVPQWFDRRRSFATAIAAAGSGVGGLAYSLGTEAMIRDINLAWAFRITAIISGVMNVACTLLMRDRNKHIIPNQKAFDVQLLKRYEFLLILTWAFFSTFGFTLILFTLPDNALQIGLTLHQGAIAAALVNLGMVVGRPLIGYISDDIGRINVVTAATFLCSLFSLCIWTSATTYSVLLVFAFLGGTVCGTFWAMLAPLLADVLGLKLLPASLSIVWFTIVVPTTFGEPIALKLRRTGAPKYLSVQLFAGFLFLAATICMVVLRSW</sequence>
<dbReference type="Gene3D" id="1.20.1250.20">
    <property type="entry name" value="MFS general substrate transporter like domains"/>
    <property type="match status" value="2"/>
</dbReference>
<feature type="transmembrane region" description="Helical" evidence="4">
    <location>
        <begin position="362"/>
        <end position="385"/>
    </location>
</feature>
<feature type="compositionally biased region" description="Polar residues" evidence="3">
    <location>
        <begin position="1"/>
        <end position="35"/>
    </location>
</feature>
<comment type="subcellular location">
    <subcellularLocation>
        <location evidence="1">Membrane</location>
        <topology evidence="1">Multi-pass membrane protein</topology>
    </subcellularLocation>
</comment>
<dbReference type="Proteomes" id="UP000027920">
    <property type="component" value="Unassembled WGS sequence"/>
</dbReference>
<dbReference type="GO" id="GO:0016020">
    <property type="term" value="C:membrane"/>
    <property type="evidence" value="ECO:0007669"/>
    <property type="project" value="UniProtKB-SubCell"/>
</dbReference>
<evidence type="ECO:0000259" key="5">
    <source>
        <dbReference type="PROSITE" id="PS50850"/>
    </source>
</evidence>
<feature type="transmembrane region" description="Helical" evidence="4">
    <location>
        <begin position="430"/>
        <end position="447"/>
    </location>
</feature>
<evidence type="ECO:0000313" key="7">
    <source>
        <dbReference type="Proteomes" id="UP000027920"/>
    </source>
</evidence>
<dbReference type="PANTHER" id="PTHR11360:SF315">
    <property type="entry name" value="TRANSPORTER MCH2-RELATED"/>
    <property type="match status" value="1"/>
</dbReference>
<dbReference type="PANTHER" id="PTHR11360">
    <property type="entry name" value="MONOCARBOXYLATE TRANSPORTER"/>
    <property type="match status" value="1"/>
</dbReference>
<dbReference type="RefSeq" id="XP_013259087.1">
    <property type="nucleotide sequence ID" value="XM_013403633.1"/>
</dbReference>
<dbReference type="VEuPathDB" id="FungiDB:A1O9_06684"/>
<dbReference type="PROSITE" id="PS50850">
    <property type="entry name" value="MFS"/>
    <property type="match status" value="1"/>
</dbReference>
<reference evidence="6 7" key="1">
    <citation type="submission" date="2013-03" db="EMBL/GenBank/DDBJ databases">
        <title>The Genome Sequence of Exophiala aquamarina CBS 119918.</title>
        <authorList>
            <consortium name="The Broad Institute Genomics Platform"/>
            <person name="Cuomo C."/>
            <person name="de Hoog S."/>
            <person name="Gorbushina A."/>
            <person name="Walker B."/>
            <person name="Young S.K."/>
            <person name="Zeng Q."/>
            <person name="Gargeya S."/>
            <person name="Fitzgerald M."/>
            <person name="Haas B."/>
            <person name="Abouelleil A."/>
            <person name="Allen A.W."/>
            <person name="Alvarado L."/>
            <person name="Arachchi H.M."/>
            <person name="Berlin A.M."/>
            <person name="Chapman S.B."/>
            <person name="Gainer-Dewar J."/>
            <person name="Goldberg J."/>
            <person name="Griggs A."/>
            <person name="Gujja S."/>
            <person name="Hansen M."/>
            <person name="Howarth C."/>
            <person name="Imamovic A."/>
            <person name="Ireland A."/>
            <person name="Larimer J."/>
            <person name="McCowan C."/>
            <person name="Murphy C."/>
            <person name="Pearson M."/>
            <person name="Poon T.W."/>
            <person name="Priest M."/>
            <person name="Roberts A."/>
            <person name="Saif S."/>
            <person name="Shea T."/>
            <person name="Sisk P."/>
            <person name="Sykes S."/>
            <person name="Wortman J."/>
            <person name="Nusbaum C."/>
            <person name="Birren B."/>
        </authorList>
    </citation>
    <scope>NUCLEOTIDE SEQUENCE [LARGE SCALE GENOMIC DNA]</scope>
    <source>
        <strain evidence="6 7">CBS 119918</strain>
    </source>
</reference>
<dbReference type="HOGENOM" id="CLU_001265_1_2_1"/>
<dbReference type="GO" id="GO:0022857">
    <property type="term" value="F:transmembrane transporter activity"/>
    <property type="evidence" value="ECO:0007669"/>
    <property type="project" value="InterPro"/>
</dbReference>
<keyword evidence="4" id="KW-1133">Transmembrane helix</keyword>
<feature type="transmembrane region" description="Helical" evidence="4">
    <location>
        <begin position="270"/>
        <end position="292"/>
    </location>
</feature>
<accession>A0A072P9Q2</accession>
<evidence type="ECO:0000256" key="4">
    <source>
        <dbReference type="SAM" id="Phobius"/>
    </source>
</evidence>
<gene>
    <name evidence="6" type="ORF">A1O9_06684</name>
</gene>
<name>A0A072P9Q2_9EURO</name>
<dbReference type="AlphaFoldDB" id="A0A072P9Q2"/>
<feature type="transmembrane region" description="Helical" evidence="4">
    <location>
        <begin position="197"/>
        <end position="216"/>
    </location>
</feature>
<dbReference type="InterPro" id="IPR050327">
    <property type="entry name" value="Proton-linked_MCT"/>
</dbReference>
<feature type="transmembrane region" description="Helical" evidence="4">
    <location>
        <begin position="392"/>
        <end position="410"/>
    </location>
</feature>
<evidence type="ECO:0000256" key="2">
    <source>
        <dbReference type="ARBA" id="ARBA00006727"/>
    </source>
</evidence>
<dbReference type="EMBL" id="AMGV01000005">
    <property type="protein sequence ID" value="KEF56497.1"/>
    <property type="molecule type" value="Genomic_DNA"/>
</dbReference>
<protein>
    <recommendedName>
        <fullName evidence="5">Major facilitator superfamily (MFS) profile domain-containing protein</fullName>
    </recommendedName>
</protein>
<evidence type="ECO:0000256" key="3">
    <source>
        <dbReference type="SAM" id="MobiDB-lite"/>
    </source>
</evidence>
<feature type="transmembrane region" description="Helical" evidence="4">
    <location>
        <begin position="304"/>
        <end position="325"/>
    </location>
</feature>
<keyword evidence="4" id="KW-0812">Transmembrane</keyword>
<dbReference type="InterPro" id="IPR020846">
    <property type="entry name" value="MFS_dom"/>
</dbReference>
<dbReference type="OrthoDB" id="6499973at2759"/>